<accession>A0A091B6B8</accession>
<gene>
    <name evidence="2" type="ORF">N790_06820</name>
</gene>
<dbReference type="RefSeq" id="WP_043802753.1">
    <property type="nucleotide sequence ID" value="NZ_AVCH01000153.1"/>
</dbReference>
<dbReference type="PATRIC" id="fig|1384054.3.peg.1379"/>
<sequence>MNPRPWKVFAVMVAAYALLLLLGLAFEDALGSVALALAVLPYFSVLLMHKAGLPGVLENNGLCGWGWCAPTPLGWALAAVLWLALAWGLAWVISALWRARRRPG</sequence>
<evidence type="ECO:0000256" key="1">
    <source>
        <dbReference type="SAM" id="Phobius"/>
    </source>
</evidence>
<dbReference type="EMBL" id="AVCH01000153">
    <property type="protein sequence ID" value="KFN48213.1"/>
    <property type="molecule type" value="Genomic_DNA"/>
</dbReference>
<feature type="transmembrane region" description="Helical" evidence="1">
    <location>
        <begin position="73"/>
        <end position="97"/>
    </location>
</feature>
<dbReference type="STRING" id="1384054.N790_06820"/>
<evidence type="ECO:0000313" key="2">
    <source>
        <dbReference type="EMBL" id="KFN48213.1"/>
    </source>
</evidence>
<dbReference type="AlphaFoldDB" id="A0A091B6B8"/>
<reference evidence="2 3" key="1">
    <citation type="submission" date="2013-09" db="EMBL/GenBank/DDBJ databases">
        <title>Genome sequencing of Arenimonas malthae.</title>
        <authorList>
            <person name="Chen F."/>
            <person name="Wang G."/>
        </authorList>
    </citation>
    <scope>NUCLEOTIDE SEQUENCE [LARGE SCALE GENOMIC DNA]</scope>
    <source>
        <strain evidence="2 3">CC-JY-1</strain>
    </source>
</reference>
<keyword evidence="1" id="KW-0472">Membrane</keyword>
<protein>
    <submittedName>
        <fullName evidence="2">Uncharacterized protein</fullName>
    </submittedName>
</protein>
<organism evidence="2 3">
    <name type="scientific">Arenimonas malthae CC-JY-1</name>
    <dbReference type="NCBI Taxonomy" id="1384054"/>
    <lineage>
        <taxon>Bacteria</taxon>
        <taxon>Pseudomonadati</taxon>
        <taxon>Pseudomonadota</taxon>
        <taxon>Gammaproteobacteria</taxon>
        <taxon>Lysobacterales</taxon>
        <taxon>Lysobacteraceae</taxon>
        <taxon>Arenimonas</taxon>
    </lineage>
</organism>
<comment type="caution">
    <text evidence="2">The sequence shown here is derived from an EMBL/GenBank/DDBJ whole genome shotgun (WGS) entry which is preliminary data.</text>
</comment>
<keyword evidence="1" id="KW-0812">Transmembrane</keyword>
<keyword evidence="3" id="KW-1185">Reference proteome</keyword>
<feature type="transmembrane region" description="Helical" evidence="1">
    <location>
        <begin position="33"/>
        <end position="53"/>
    </location>
</feature>
<name>A0A091B6B8_9GAMM</name>
<dbReference type="Proteomes" id="UP000029392">
    <property type="component" value="Unassembled WGS sequence"/>
</dbReference>
<feature type="transmembrane region" description="Helical" evidence="1">
    <location>
        <begin position="6"/>
        <end position="26"/>
    </location>
</feature>
<evidence type="ECO:0000313" key="3">
    <source>
        <dbReference type="Proteomes" id="UP000029392"/>
    </source>
</evidence>
<keyword evidence="1" id="KW-1133">Transmembrane helix</keyword>
<proteinExistence type="predicted"/>